<name>A0ABZ3C874_9ACTN</name>
<evidence type="ECO:0000256" key="3">
    <source>
        <dbReference type="ARBA" id="ARBA00023163"/>
    </source>
</evidence>
<keyword evidence="6" id="KW-1185">Reference proteome</keyword>
<dbReference type="PROSITE" id="PS01124">
    <property type="entry name" value="HTH_ARAC_FAMILY_2"/>
    <property type="match status" value="1"/>
</dbReference>
<dbReference type="Gene3D" id="1.10.10.60">
    <property type="entry name" value="Homeodomain-like"/>
    <property type="match status" value="2"/>
</dbReference>
<accession>A0ABZ3C874</accession>
<dbReference type="InterPro" id="IPR018062">
    <property type="entry name" value="HTH_AraC-typ_CS"/>
</dbReference>
<evidence type="ECO:0000259" key="4">
    <source>
        <dbReference type="PROSITE" id="PS01124"/>
    </source>
</evidence>
<dbReference type="PROSITE" id="PS00041">
    <property type="entry name" value="HTH_ARAC_FAMILY_1"/>
    <property type="match status" value="1"/>
</dbReference>
<dbReference type="EMBL" id="CP115965">
    <property type="protein sequence ID" value="WZW98698.1"/>
    <property type="molecule type" value="Genomic_DNA"/>
</dbReference>
<keyword evidence="2" id="KW-0238">DNA-binding</keyword>
<evidence type="ECO:0000256" key="1">
    <source>
        <dbReference type="ARBA" id="ARBA00023015"/>
    </source>
</evidence>
<dbReference type="PANTHER" id="PTHR46796">
    <property type="entry name" value="HTH-TYPE TRANSCRIPTIONAL ACTIVATOR RHAS-RELATED"/>
    <property type="match status" value="1"/>
</dbReference>
<dbReference type="InterPro" id="IPR009057">
    <property type="entry name" value="Homeodomain-like_sf"/>
</dbReference>
<reference evidence="5 6" key="1">
    <citation type="journal article" date="2023" name="Environ Microbiome">
        <title>A coral-associated actinobacterium mitigates coral bleaching under heat stress.</title>
        <authorList>
            <person name="Li J."/>
            <person name="Zou Y."/>
            <person name="Li Q."/>
            <person name="Zhang J."/>
            <person name="Bourne D.G."/>
            <person name="Lyu Y."/>
            <person name="Liu C."/>
            <person name="Zhang S."/>
        </authorList>
    </citation>
    <scope>NUCLEOTIDE SEQUENCE [LARGE SCALE GENOMIC DNA]</scope>
    <source>
        <strain evidence="5 6">SCSIO 13291</strain>
    </source>
</reference>
<keyword evidence="1" id="KW-0805">Transcription regulation</keyword>
<evidence type="ECO:0000313" key="5">
    <source>
        <dbReference type="EMBL" id="WZW98698.1"/>
    </source>
</evidence>
<protein>
    <submittedName>
        <fullName evidence="5">Helix-turn-helix transcriptional regulator</fullName>
    </submittedName>
</protein>
<dbReference type="Proteomes" id="UP001434337">
    <property type="component" value="Chromosome"/>
</dbReference>
<sequence length="249" mass="26348">MTPRHSPALEASALGAVLALARERATEGITVADLADAAGYSPFHFSRLFSAVLPMSPGQYLTVLRMDAAKRLLLAGTDPVIDVATAVGFDSLSSFARRFRATVGVPPAQMRQLAARLADAPLRPFRLGDPGQPGVRVRMVVPDAVRPSRDVQIWAGWFAQPAPLGVPRGGVLLDAAVDVEIPLCPGYPWLLANVLPAGADPAEQIAPSRLIVAVHPQPIVAPCAVTLRFSPANSTVPILTALPSLWRPE</sequence>
<dbReference type="InterPro" id="IPR020449">
    <property type="entry name" value="Tscrpt_reg_AraC-type_HTH"/>
</dbReference>
<evidence type="ECO:0000256" key="2">
    <source>
        <dbReference type="ARBA" id="ARBA00023125"/>
    </source>
</evidence>
<dbReference type="PRINTS" id="PR00032">
    <property type="entry name" value="HTHARAC"/>
</dbReference>
<feature type="domain" description="HTH araC/xylS-type" evidence="4">
    <location>
        <begin position="15"/>
        <end position="113"/>
    </location>
</feature>
<evidence type="ECO:0000313" key="6">
    <source>
        <dbReference type="Proteomes" id="UP001434337"/>
    </source>
</evidence>
<keyword evidence="3" id="KW-0804">Transcription</keyword>
<dbReference type="SMART" id="SM00342">
    <property type="entry name" value="HTH_ARAC"/>
    <property type="match status" value="1"/>
</dbReference>
<dbReference type="RefSeq" id="WP_342372675.1">
    <property type="nucleotide sequence ID" value="NZ_CP115965.1"/>
</dbReference>
<dbReference type="SUPFAM" id="SSF46689">
    <property type="entry name" value="Homeodomain-like"/>
    <property type="match status" value="2"/>
</dbReference>
<dbReference type="InterPro" id="IPR018060">
    <property type="entry name" value="HTH_AraC"/>
</dbReference>
<proteinExistence type="predicted"/>
<organism evidence="5 6">
    <name type="scientific">Propioniciclava soli</name>
    <dbReference type="NCBI Taxonomy" id="2775081"/>
    <lineage>
        <taxon>Bacteria</taxon>
        <taxon>Bacillati</taxon>
        <taxon>Actinomycetota</taxon>
        <taxon>Actinomycetes</taxon>
        <taxon>Propionibacteriales</taxon>
        <taxon>Propionibacteriaceae</taxon>
        <taxon>Propioniciclava</taxon>
    </lineage>
</organism>
<dbReference type="InterPro" id="IPR050204">
    <property type="entry name" value="AraC_XylS_family_regulators"/>
</dbReference>
<dbReference type="Pfam" id="PF12833">
    <property type="entry name" value="HTH_18"/>
    <property type="match status" value="1"/>
</dbReference>
<gene>
    <name evidence="5" type="ORF">PCC79_00375</name>
</gene>